<accession>A0A9X2XTU2</accession>
<evidence type="ECO:0000259" key="1">
    <source>
        <dbReference type="Pfam" id="PF00535"/>
    </source>
</evidence>
<dbReference type="EMBL" id="JAOTIF010000001">
    <property type="protein sequence ID" value="MCU7548281.1"/>
    <property type="molecule type" value="Genomic_DNA"/>
</dbReference>
<reference evidence="2" key="1">
    <citation type="submission" date="2022-09" db="EMBL/GenBank/DDBJ databases">
        <authorList>
            <person name="Yuan C."/>
            <person name="Ke Z."/>
        </authorList>
    </citation>
    <scope>NUCLEOTIDE SEQUENCE</scope>
    <source>
        <strain evidence="2">LB-8</strain>
    </source>
</reference>
<dbReference type="Pfam" id="PF00535">
    <property type="entry name" value="Glycos_transf_2"/>
    <property type="match status" value="1"/>
</dbReference>
<dbReference type="CDD" id="cd00761">
    <property type="entry name" value="Glyco_tranf_GTA_type"/>
    <property type="match status" value="1"/>
</dbReference>
<feature type="domain" description="Glycosyltransferase 2-like" evidence="1">
    <location>
        <begin position="9"/>
        <end position="174"/>
    </location>
</feature>
<keyword evidence="3" id="KW-1185">Reference proteome</keyword>
<dbReference type="PANTHER" id="PTHR43685:SF3">
    <property type="entry name" value="SLR2126 PROTEIN"/>
    <property type="match status" value="1"/>
</dbReference>
<dbReference type="PANTHER" id="PTHR43685">
    <property type="entry name" value="GLYCOSYLTRANSFERASE"/>
    <property type="match status" value="1"/>
</dbReference>
<dbReference type="InterPro" id="IPR050834">
    <property type="entry name" value="Glycosyltransf_2"/>
</dbReference>
<gene>
    <name evidence="2" type="ORF">OCK74_04105</name>
</gene>
<dbReference type="RefSeq" id="WP_279295725.1">
    <property type="nucleotide sequence ID" value="NZ_JAOTIF010000001.1"/>
</dbReference>
<dbReference type="Gene3D" id="3.90.550.10">
    <property type="entry name" value="Spore Coat Polysaccharide Biosynthesis Protein SpsA, Chain A"/>
    <property type="match status" value="1"/>
</dbReference>
<dbReference type="SUPFAM" id="SSF53448">
    <property type="entry name" value="Nucleotide-diphospho-sugar transferases"/>
    <property type="match status" value="1"/>
</dbReference>
<evidence type="ECO:0000313" key="3">
    <source>
        <dbReference type="Proteomes" id="UP001155483"/>
    </source>
</evidence>
<reference evidence="2" key="2">
    <citation type="submission" date="2023-04" db="EMBL/GenBank/DDBJ databases">
        <title>Paracnuella aquatica gen. nov., sp. nov., a member of the family Chitinophagaceae isolated from a hot spring.</title>
        <authorList>
            <person name="Wang C."/>
        </authorList>
    </citation>
    <scope>NUCLEOTIDE SEQUENCE</scope>
    <source>
        <strain evidence="2">LB-8</strain>
    </source>
</reference>
<sequence>MILTETTISIIISTHNRVHSVKRLLDKLGSQTYAVQLIEVIVVAYGCTDNTVAMLQNYKAPFKFIFYEMSVDEPAKARNNGASLASGSLFIFIGDDVEPSEGFAEAHMLAHQNKEDAVVIGYLPLALAESPDYYQIDRQANWEERFQRMRIPGYRYSYKDFSCSNFSISSDLFKKAQGFVSGLHYRDDYEFGIRLINLGANFIFSKDAWGIHRDEITDIHRFLKRKREDGKADVRLWCMHRDMIIPPLQMSRFKKKYSFLLYKKAFLLLASLKITDTIASCLKYLMFVLEKLQLRSKWKALNYHLHRYWYLRGWLDELPDKQKMFFVPNYIMEQETPDVEFEIDLKPGILAATQKLDQLRPRSVNICYGKQIIGSIPFKPGAERINGDHLRYLLATELSESFMVSFSLENDELIVRA</sequence>
<dbReference type="AlphaFoldDB" id="A0A9X2XTU2"/>
<proteinExistence type="predicted"/>
<dbReference type="Proteomes" id="UP001155483">
    <property type="component" value="Unassembled WGS sequence"/>
</dbReference>
<comment type="caution">
    <text evidence="2">The sequence shown here is derived from an EMBL/GenBank/DDBJ whole genome shotgun (WGS) entry which is preliminary data.</text>
</comment>
<protein>
    <submittedName>
        <fullName evidence="2">Glycosyltransferase</fullName>
    </submittedName>
</protein>
<organism evidence="2 3">
    <name type="scientific">Paraflavisolibacter caeni</name>
    <dbReference type="NCBI Taxonomy" id="2982496"/>
    <lineage>
        <taxon>Bacteria</taxon>
        <taxon>Pseudomonadati</taxon>
        <taxon>Bacteroidota</taxon>
        <taxon>Chitinophagia</taxon>
        <taxon>Chitinophagales</taxon>
        <taxon>Chitinophagaceae</taxon>
        <taxon>Paraflavisolibacter</taxon>
    </lineage>
</organism>
<evidence type="ECO:0000313" key="2">
    <source>
        <dbReference type="EMBL" id="MCU7548281.1"/>
    </source>
</evidence>
<name>A0A9X2XTU2_9BACT</name>
<dbReference type="InterPro" id="IPR029044">
    <property type="entry name" value="Nucleotide-diphossugar_trans"/>
</dbReference>
<dbReference type="InterPro" id="IPR001173">
    <property type="entry name" value="Glyco_trans_2-like"/>
</dbReference>